<dbReference type="EMBL" id="MH598806">
    <property type="protein sequence ID" value="AXH71390.1"/>
    <property type="molecule type" value="Genomic_DNA"/>
</dbReference>
<evidence type="ECO:0000313" key="2">
    <source>
        <dbReference type="Proteomes" id="UP000317351"/>
    </source>
</evidence>
<evidence type="ECO:0000313" key="1">
    <source>
        <dbReference type="EMBL" id="AXH71390.1"/>
    </source>
</evidence>
<organism evidence="1 2">
    <name type="scientific">Pelagibacter phage HTVC119P</name>
    <dbReference type="NCBI Taxonomy" id="2283020"/>
    <lineage>
        <taxon>Viruses</taxon>
        <taxon>Duplodnaviria</taxon>
        <taxon>Heunggongvirae</taxon>
        <taxon>Uroviricota</taxon>
        <taxon>Caudoviricetes</taxon>
        <taxon>Autographivirales</taxon>
        <taxon>Votkovvirus</taxon>
    </lineage>
</organism>
<gene>
    <name evidence="1" type="ORF">P119_gp41</name>
</gene>
<dbReference type="Proteomes" id="UP000317351">
    <property type="component" value="Segment"/>
</dbReference>
<reference evidence="1 2" key="1">
    <citation type="journal article" date="2019" name="Environ. Microbiol.">
        <title>Pelagiphages in the Podoviridae family integrate into host genomes.</title>
        <authorList>
            <person name="Zhao Y."/>
            <person name="Qin F."/>
            <person name="Zhang R."/>
            <person name="Giovannoni S.J."/>
            <person name="Zhang Z."/>
            <person name="Sun J."/>
            <person name="Du S."/>
            <person name="Rensing C."/>
        </authorList>
    </citation>
    <scope>NUCLEOTIDE SEQUENCE [LARGE SCALE GENOMIC DNA]</scope>
</reference>
<name>A0AC59HCC0_9CAUD</name>
<sequence length="95" mass="10808">MIQYTWSFPNFECDSENKVKTIHWRYTAVDGEHSASMYGSCAGSEGMDFDAMTKEHCENCVLENQDTTIEEMQSNLASQIDAQKNPATVSKTKEW</sequence>
<protein>
    <submittedName>
        <fullName evidence="1">Uncharacterized protein</fullName>
    </submittedName>
</protein>
<proteinExistence type="predicted"/>
<accession>A0AC59HCC0</accession>